<evidence type="ECO:0000256" key="4">
    <source>
        <dbReference type="RuleBase" id="RU003919"/>
    </source>
</evidence>
<dbReference type="SMART" id="SM01387">
    <property type="entry name" value="Ribosomal_S15"/>
    <property type="match status" value="1"/>
</dbReference>
<dbReference type="InterPro" id="IPR005290">
    <property type="entry name" value="Ribosomal_uS15_bac-type"/>
</dbReference>
<protein>
    <recommendedName>
        <fullName evidence="7">30S ribosomal protein S15</fullName>
    </recommendedName>
</protein>
<dbReference type="AlphaFoldDB" id="G7E418"/>
<dbReference type="HOGENOM" id="CLU_063745_0_0_1"/>
<dbReference type="Gene3D" id="1.10.287.10">
    <property type="entry name" value="S15/NS1, RNA-binding"/>
    <property type="match status" value="1"/>
</dbReference>
<dbReference type="InParanoid" id="G7E418"/>
<dbReference type="GO" id="GO:1990904">
    <property type="term" value="C:ribonucleoprotein complex"/>
    <property type="evidence" value="ECO:0007669"/>
    <property type="project" value="UniProtKB-KW"/>
</dbReference>
<dbReference type="Pfam" id="PF00312">
    <property type="entry name" value="Ribosomal_S15"/>
    <property type="match status" value="1"/>
</dbReference>
<keyword evidence="2 4" id="KW-0689">Ribosomal protein</keyword>
<dbReference type="GO" id="GO:0005737">
    <property type="term" value="C:cytoplasm"/>
    <property type="evidence" value="ECO:0007669"/>
    <property type="project" value="UniProtKB-ARBA"/>
</dbReference>
<evidence type="ECO:0000313" key="5">
    <source>
        <dbReference type="EMBL" id="GAA97578.1"/>
    </source>
</evidence>
<dbReference type="SUPFAM" id="SSF47060">
    <property type="entry name" value="S15/NS1 RNA-binding domain"/>
    <property type="match status" value="1"/>
</dbReference>
<keyword evidence="3 4" id="KW-0687">Ribonucleoprotein</keyword>
<evidence type="ECO:0000313" key="6">
    <source>
        <dbReference type="Proteomes" id="UP000009131"/>
    </source>
</evidence>
<sequence>MYGTSIATRLVRGNSTSLAAASTSMLPLTSPFSTSASINRESRKKRLAREKRKANLEAREKRSRLLEATRPDPVLGYPPGKSDIWTQSELAQLIVRRDELWSTAPEADQETKQYNFGLQAEEAELLFRDLPGVAAQRSFLGEVTFEAAAIEQQEAVLKVEEGKKDNLQRILDLRNANSKGINFENRRRIVQAFSGEQPDNTGSPAVQAALLTYRIHNIASHMSSNRGDVHNHRALRTLVHQRQKIFKYLRRKDNESYLDTLRRVGLDARAVEGEITM</sequence>
<dbReference type="GO" id="GO:0006412">
    <property type="term" value="P:translation"/>
    <property type="evidence" value="ECO:0007669"/>
    <property type="project" value="InterPro"/>
</dbReference>
<dbReference type="InterPro" id="IPR009068">
    <property type="entry name" value="uS15_NS1_RNA-bd_sf"/>
</dbReference>
<dbReference type="PROSITE" id="PS00362">
    <property type="entry name" value="RIBOSOMAL_S15"/>
    <property type="match status" value="1"/>
</dbReference>
<dbReference type="Proteomes" id="UP000009131">
    <property type="component" value="Unassembled WGS sequence"/>
</dbReference>
<evidence type="ECO:0000256" key="1">
    <source>
        <dbReference type="ARBA" id="ARBA00008434"/>
    </source>
</evidence>
<evidence type="ECO:0000256" key="2">
    <source>
        <dbReference type="ARBA" id="ARBA00022980"/>
    </source>
</evidence>
<dbReference type="InterPro" id="IPR000589">
    <property type="entry name" value="Ribosomal_uS15"/>
</dbReference>
<dbReference type="CDD" id="cd00677">
    <property type="entry name" value="S15_NS1_EPRS_RNA-bind"/>
    <property type="match status" value="1"/>
</dbReference>
<gene>
    <name evidence="5" type="primary">Mo04256</name>
    <name evidence="5" type="ORF">E5Q_04256</name>
</gene>
<dbReference type="NCBIfam" id="TIGR00952">
    <property type="entry name" value="S15_bact"/>
    <property type="match status" value="1"/>
</dbReference>
<organism evidence="5 6">
    <name type="scientific">Mixia osmundae (strain CBS 9802 / IAM 14324 / JCM 22182 / KY 12970)</name>
    <dbReference type="NCBI Taxonomy" id="764103"/>
    <lineage>
        <taxon>Eukaryota</taxon>
        <taxon>Fungi</taxon>
        <taxon>Dikarya</taxon>
        <taxon>Basidiomycota</taxon>
        <taxon>Pucciniomycotina</taxon>
        <taxon>Mixiomycetes</taxon>
        <taxon>Mixiales</taxon>
        <taxon>Mixiaceae</taxon>
        <taxon>Mixia</taxon>
    </lineage>
</organism>
<dbReference type="HAMAP" id="MF_01343_B">
    <property type="entry name" value="Ribosomal_uS15_B"/>
    <property type="match status" value="1"/>
</dbReference>
<dbReference type="PANTHER" id="PTHR23321">
    <property type="entry name" value="RIBOSOMAL PROTEIN S15, BACTERIAL AND ORGANELLAR"/>
    <property type="match status" value="1"/>
</dbReference>
<reference evidence="5 6" key="2">
    <citation type="journal article" date="2012" name="Open Biol.">
        <title>Characteristics of nucleosomes and linker DNA regions on the genome of the basidiomycete Mixia osmundae revealed by mono- and dinucleosome mapping.</title>
        <authorList>
            <person name="Nishida H."/>
            <person name="Kondo S."/>
            <person name="Matsumoto T."/>
            <person name="Suzuki Y."/>
            <person name="Yoshikawa H."/>
            <person name="Taylor T.D."/>
            <person name="Sugiyama J."/>
        </authorList>
    </citation>
    <scope>NUCLEOTIDE SEQUENCE [LARGE SCALE GENOMIC DNA]</scope>
    <source>
        <strain evidence="6">CBS 9802 / IAM 14324 / JCM 22182 / KY 12970</strain>
    </source>
</reference>
<dbReference type="GO" id="GO:0005840">
    <property type="term" value="C:ribosome"/>
    <property type="evidence" value="ECO:0007669"/>
    <property type="project" value="UniProtKB-KW"/>
</dbReference>
<keyword evidence="6" id="KW-1185">Reference proteome</keyword>
<evidence type="ECO:0000256" key="3">
    <source>
        <dbReference type="ARBA" id="ARBA00023274"/>
    </source>
</evidence>
<dbReference type="EMBL" id="BABT02000126">
    <property type="protein sequence ID" value="GAA97578.1"/>
    <property type="molecule type" value="Genomic_DNA"/>
</dbReference>
<comment type="caution">
    <text evidence="5">The sequence shown here is derived from an EMBL/GenBank/DDBJ whole genome shotgun (WGS) entry which is preliminary data.</text>
</comment>
<dbReference type="OrthoDB" id="441444at2759"/>
<dbReference type="STRING" id="764103.G7E418"/>
<reference evidence="5 6" key="1">
    <citation type="journal article" date="2011" name="J. Gen. Appl. Microbiol.">
        <title>Draft genome sequencing of the enigmatic basidiomycete Mixia osmundae.</title>
        <authorList>
            <person name="Nishida H."/>
            <person name="Nagatsuka Y."/>
            <person name="Sugiyama J."/>
        </authorList>
    </citation>
    <scope>NUCLEOTIDE SEQUENCE [LARGE SCALE GENOMIC DNA]</scope>
    <source>
        <strain evidence="6">CBS 9802 / IAM 14324 / JCM 22182 / KY 12970</strain>
    </source>
</reference>
<accession>G7E418</accession>
<dbReference type="GO" id="GO:0003735">
    <property type="term" value="F:structural constituent of ribosome"/>
    <property type="evidence" value="ECO:0007669"/>
    <property type="project" value="InterPro"/>
</dbReference>
<proteinExistence type="inferred from homology"/>
<name>G7E418_MIXOS</name>
<evidence type="ECO:0008006" key="7">
    <source>
        <dbReference type="Google" id="ProtNLM"/>
    </source>
</evidence>
<comment type="similarity">
    <text evidence="1 4">Belongs to the universal ribosomal protein uS15 family.</text>
</comment>
<dbReference type="eggNOG" id="KOG2815">
    <property type="taxonomic scope" value="Eukaryota"/>
</dbReference>
<dbReference type="PANTHER" id="PTHR23321:SF26">
    <property type="entry name" value="SMALL RIBOSOMAL SUBUNIT PROTEIN US15M"/>
    <property type="match status" value="1"/>
</dbReference>
<dbReference type="FunCoup" id="G7E418">
    <property type="interactions" value="99"/>
</dbReference>